<dbReference type="CDD" id="cd18186">
    <property type="entry name" value="BTB_POZ_ZBTB_KLHL-like"/>
    <property type="match status" value="1"/>
</dbReference>
<dbReference type="Pfam" id="PF00651">
    <property type="entry name" value="BTB"/>
    <property type="match status" value="1"/>
</dbReference>
<dbReference type="SMART" id="SM00225">
    <property type="entry name" value="BTB"/>
    <property type="match status" value="1"/>
</dbReference>
<dbReference type="SUPFAM" id="SSF52058">
    <property type="entry name" value="L domain-like"/>
    <property type="match status" value="1"/>
</dbReference>
<dbReference type="InterPro" id="IPR000210">
    <property type="entry name" value="BTB/POZ_dom"/>
</dbReference>
<dbReference type="OrthoDB" id="676979at2759"/>
<evidence type="ECO:0000313" key="3">
    <source>
        <dbReference type="EMBL" id="KAG5669272.1"/>
    </source>
</evidence>
<dbReference type="PROSITE" id="PS50097">
    <property type="entry name" value="BTB"/>
    <property type="match status" value="1"/>
</dbReference>
<reference evidence="3" key="1">
    <citation type="submission" date="2021-03" db="EMBL/GenBank/DDBJ databases">
        <title>Chromosome level genome of the anhydrobiotic midge Polypedilum vanderplanki.</title>
        <authorList>
            <person name="Yoshida Y."/>
            <person name="Kikawada T."/>
            <person name="Gusev O."/>
        </authorList>
    </citation>
    <scope>NUCLEOTIDE SEQUENCE</scope>
    <source>
        <strain evidence="3">NIAS01</strain>
        <tissue evidence="3">Whole body or cell culture</tissue>
    </source>
</reference>
<dbReference type="Gene3D" id="3.80.10.10">
    <property type="entry name" value="Ribonuclease Inhibitor"/>
    <property type="match status" value="1"/>
</dbReference>
<feature type="domain" description="BTB" evidence="2">
    <location>
        <begin position="236"/>
        <end position="300"/>
    </location>
</feature>
<dbReference type="InterPro" id="IPR032675">
    <property type="entry name" value="LRR_dom_sf"/>
</dbReference>
<dbReference type="Proteomes" id="UP001107558">
    <property type="component" value="Chromosome 4"/>
</dbReference>
<dbReference type="AlphaFoldDB" id="A0A9J6BHY0"/>
<comment type="caution">
    <text evidence="3">The sequence shown here is derived from an EMBL/GenBank/DDBJ whole genome shotgun (WGS) entry which is preliminary data.</text>
</comment>
<protein>
    <recommendedName>
        <fullName evidence="2">BTB domain-containing protein</fullName>
    </recommendedName>
</protein>
<feature type="coiled-coil region" evidence="1">
    <location>
        <begin position="192"/>
        <end position="226"/>
    </location>
</feature>
<dbReference type="InterPro" id="IPR001611">
    <property type="entry name" value="Leu-rich_rpt"/>
</dbReference>
<dbReference type="InterPro" id="IPR011333">
    <property type="entry name" value="SKP1/BTB/POZ_sf"/>
</dbReference>
<dbReference type="SUPFAM" id="SSF54695">
    <property type="entry name" value="POZ domain"/>
    <property type="match status" value="1"/>
</dbReference>
<name>A0A9J6BHY0_POLVA</name>
<dbReference type="EMBL" id="JADBJN010000004">
    <property type="protein sequence ID" value="KAG5669272.1"/>
    <property type="molecule type" value="Genomic_DNA"/>
</dbReference>
<accession>A0A9J6BHY0</accession>
<keyword evidence="4" id="KW-1185">Reference proteome</keyword>
<keyword evidence="1" id="KW-0175">Coiled coil</keyword>
<evidence type="ECO:0000313" key="4">
    <source>
        <dbReference type="Proteomes" id="UP001107558"/>
    </source>
</evidence>
<gene>
    <name evidence="3" type="ORF">PVAND_017163</name>
</gene>
<organism evidence="3 4">
    <name type="scientific">Polypedilum vanderplanki</name>
    <name type="common">Sleeping chironomid midge</name>
    <dbReference type="NCBI Taxonomy" id="319348"/>
    <lineage>
        <taxon>Eukaryota</taxon>
        <taxon>Metazoa</taxon>
        <taxon>Ecdysozoa</taxon>
        <taxon>Arthropoda</taxon>
        <taxon>Hexapoda</taxon>
        <taxon>Insecta</taxon>
        <taxon>Pterygota</taxon>
        <taxon>Neoptera</taxon>
        <taxon>Endopterygota</taxon>
        <taxon>Diptera</taxon>
        <taxon>Nematocera</taxon>
        <taxon>Chironomoidea</taxon>
        <taxon>Chironomidae</taxon>
        <taxon>Chironominae</taxon>
        <taxon>Polypedilum</taxon>
        <taxon>Polypedilum</taxon>
    </lineage>
</organism>
<dbReference type="PANTHER" id="PTHR45632">
    <property type="entry name" value="LD33804P"/>
    <property type="match status" value="1"/>
</dbReference>
<dbReference type="Pfam" id="PF13855">
    <property type="entry name" value="LRR_8"/>
    <property type="match status" value="1"/>
</dbReference>
<proteinExistence type="predicted"/>
<evidence type="ECO:0000256" key="1">
    <source>
        <dbReference type="SAM" id="Coils"/>
    </source>
</evidence>
<sequence length="395" mass="46752">MQEIVCNYDFMYKHYRCHIDKKTIENDKIALKGTQIVGKTNEDVKWLDFSECKILTFPTNLHEFIPNITSLRINCCNLEHFSREHIKNFKSLVYFRIENCGLKKLKSDLFKNLNNLWHISFRNNELEDIEPQILENLPKLRFVDFRGNKNYDMWHDSSVASSNSLGEIKKDLVIKSDPLAMFFHQQEVKEPKDDQKKKMQKLEQQNQKLTAEIERMKKNEQSLLEILTILTDDAFKDFTININETSFQIHKTLFAARSSTLADLFRNNPEVQELNLRDIPEQTFKAIHDFIYTNRLPNDVNHLETFAAASQLKIKELIKISSENLLANLKEENSFEMLVLSNKFENEKMRKKSFDVIQNKIFPERKLDPELAKHPDKLKKLIDMKKMLEMEFLNL</sequence>
<evidence type="ECO:0000259" key="2">
    <source>
        <dbReference type="PROSITE" id="PS50097"/>
    </source>
</evidence>
<dbReference type="Gene3D" id="3.30.710.10">
    <property type="entry name" value="Potassium Channel Kv1.1, Chain A"/>
    <property type="match status" value="1"/>
</dbReference>